<proteinExistence type="inferred from homology"/>
<feature type="active site" description="Proton acceptor" evidence="8">
    <location>
        <position position="263"/>
    </location>
</feature>
<comment type="pathway">
    <text evidence="1 8">Amino-acid biosynthesis; L-lysine biosynthesis via DAP pathway; DL-2,6-diaminopimelate from LL-2,6-diaminopimelate: step 1/1.</text>
</comment>
<sequence>MAHHLTGLEALRGTAVTKAHATGNDFVMIADPAGEQTLEAHQVAALCDRHLGIGGDGLIRAVPAHRVAGDAVVSRLLAEAPELSSTDEAPLWFMDYRNSDGSVSEMCGNGVRAFAHFLIHQDLVQLLEGQQLPVLTRAGLRSVRKVPEGYAIGMGVWSFLDPEQAATNASDALVIAAGLEEPRPALSISMGNPHTVVALGDETTLKDLNLHEAPKVDPLPPAGTNVEFVVPAEPLVTQDADGQAVGRVRMRVHERGVGETMSCGTGACAAAAAVRVWAADDTVNLWRVDVPGGQVTVRFTAREDGAEDVELSGPAQLVLTGTLA</sequence>
<evidence type="ECO:0000256" key="8">
    <source>
        <dbReference type="HAMAP-Rule" id="MF_00197"/>
    </source>
</evidence>
<dbReference type="PROSITE" id="PS01326">
    <property type="entry name" value="DAP_EPIMERASE"/>
    <property type="match status" value="1"/>
</dbReference>
<dbReference type="EMBL" id="SOAN01000005">
    <property type="protein sequence ID" value="TDS85701.1"/>
    <property type="molecule type" value="Genomic_DNA"/>
</dbReference>
<comment type="caution">
    <text evidence="8">Lacks conserved residue(s) required for the propagation of feature annotation.</text>
</comment>
<dbReference type="NCBIfam" id="TIGR00652">
    <property type="entry name" value="DapF"/>
    <property type="match status" value="1"/>
</dbReference>
<comment type="subcellular location">
    <subcellularLocation>
        <location evidence="8">Cytoplasm</location>
    </subcellularLocation>
</comment>
<keyword evidence="6 8" id="KW-0413">Isomerase</keyword>
<comment type="catalytic activity">
    <reaction evidence="7 8">
        <text>(2S,6S)-2,6-diaminopimelate = meso-2,6-diaminopimelate</text>
        <dbReference type="Rhea" id="RHEA:15393"/>
        <dbReference type="ChEBI" id="CHEBI:57609"/>
        <dbReference type="ChEBI" id="CHEBI:57791"/>
        <dbReference type="EC" id="5.1.1.7"/>
    </reaction>
</comment>
<feature type="binding site" evidence="8">
    <location>
        <begin position="264"/>
        <end position="265"/>
    </location>
    <ligand>
        <name>substrate</name>
    </ligand>
</feature>
<protein>
    <recommendedName>
        <fullName evidence="3 8">Diaminopimelate epimerase</fullName>
        <shortName evidence="8">DAP epimerase</shortName>
        <ecNumber evidence="3 8">5.1.1.7</ecNumber>
    </recommendedName>
    <alternativeName>
        <fullName evidence="8">PLP-independent amino acid racemase</fullName>
    </alternativeName>
</protein>
<reference evidence="10 11" key="1">
    <citation type="submission" date="2019-03" db="EMBL/GenBank/DDBJ databases">
        <title>Genomic Encyclopedia of Type Strains, Phase III (KMG-III): the genomes of soil and plant-associated and newly described type strains.</title>
        <authorList>
            <person name="Whitman W."/>
        </authorList>
    </citation>
    <scope>NUCLEOTIDE SEQUENCE [LARGE SCALE GENOMIC DNA]</scope>
    <source>
        <strain evidence="10 11">DSM 27373</strain>
    </source>
</reference>
<comment type="subunit">
    <text evidence="8">Homodimer.</text>
</comment>
<dbReference type="InterPro" id="IPR001653">
    <property type="entry name" value="DAP_epimerase_DapF"/>
</dbReference>
<comment type="caution">
    <text evidence="10">The sequence shown here is derived from an EMBL/GenBank/DDBJ whole genome shotgun (WGS) entry which is preliminary data.</text>
</comment>
<dbReference type="GO" id="GO:0009089">
    <property type="term" value="P:lysine biosynthetic process via diaminopimelate"/>
    <property type="evidence" value="ECO:0007669"/>
    <property type="project" value="UniProtKB-UniRule"/>
</dbReference>
<evidence type="ECO:0000256" key="9">
    <source>
        <dbReference type="PROSITE-ProRule" id="PRU10125"/>
    </source>
</evidence>
<feature type="binding site" evidence="8">
    <location>
        <position position="24"/>
    </location>
    <ligand>
        <name>substrate</name>
    </ligand>
</feature>
<evidence type="ECO:0000256" key="4">
    <source>
        <dbReference type="ARBA" id="ARBA00022605"/>
    </source>
</evidence>
<dbReference type="InterPro" id="IPR018510">
    <property type="entry name" value="DAP_epimerase_AS"/>
</dbReference>
<evidence type="ECO:0000256" key="7">
    <source>
        <dbReference type="ARBA" id="ARBA00051712"/>
    </source>
</evidence>
<evidence type="ECO:0000256" key="6">
    <source>
        <dbReference type="ARBA" id="ARBA00023235"/>
    </source>
</evidence>
<evidence type="ECO:0000256" key="2">
    <source>
        <dbReference type="ARBA" id="ARBA00010219"/>
    </source>
</evidence>
<dbReference type="Proteomes" id="UP000294506">
    <property type="component" value="Unassembled WGS sequence"/>
</dbReference>
<dbReference type="SUPFAM" id="SSF54506">
    <property type="entry name" value="Diaminopimelate epimerase-like"/>
    <property type="match status" value="2"/>
</dbReference>
<evidence type="ECO:0000256" key="3">
    <source>
        <dbReference type="ARBA" id="ARBA00013080"/>
    </source>
</evidence>
<gene>
    <name evidence="8" type="primary">dapF</name>
    <name evidence="10" type="ORF">EV640_10542</name>
</gene>
<dbReference type="Pfam" id="PF01678">
    <property type="entry name" value="DAP_epimerase"/>
    <property type="match status" value="2"/>
</dbReference>
<keyword evidence="4 8" id="KW-0028">Amino-acid biosynthesis</keyword>
<evidence type="ECO:0000313" key="11">
    <source>
        <dbReference type="Proteomes" id="UP000294506"/>
    </source>
</evidence>
<feature type="active site" evidence="9">
    <location>
        <position position="107"/>
    </location>
</feature>
<evidence type="ECO:0000313" key="10">
    <source>
        <dbReference type="EMBL" id="TDS85701.1"/>
    </source>
</evidence>
<evidence type="ECO:0000256" key="5">
    <source>
        <dbReference type="ARBA" id="ARBA00023154"/>
    </source>
</evidence>
<comment type="function">
    <text evidence="8">Catalyzes the stereoinversion of LL-2,6-diaminopimelate (L,L-DAP) to meso-diaminopimelate (meso-DAP), a precursor of L-lysine and an essential component of the bacterial peptidoglycan.</text>
</comment>
<feature type="binding site" evidence="8">
    <location>
        <position position="192"/>
    </location>
    <ligand>
        <name>substrate</name>
    </ligand>
</feature>
<dbReference type="EC" id="5.1.1.7" evidence="3 8"/>
<evidence type="ECO:0000256" key="1">
    <source>
        <dbReference type="ARBA" id="ARBA00005196"/>
    </source>
</evidence>
<feature type="site" description="Could be important to modulate the pK values of the two catalytic cysteine residues" evidence="8">
    <location>
        <position position="254"/>
    </location>
</feature>
<feature type="binding site" evidence="8">
    <location>
        <position position="98"/>
    </location>
    <ligand>
        <name>substrate</name>
    </ligand>
</feature>
<organism evidence="10 11">
    <name type="scientific">Nesterenkonia aurantiaca</name>
    <dbReference type="NCBI Taxonomy" id="1436010"/>
    <lineage>
        <taxon>Bacteria</taxon>
        <taxon>Bacillati</taxon>
        <taxon>Actinomycetota</taxon>
        <taxon>Actinomycetes</taxon>
        <taxon>Micrococcales</taxon>
        <taxon>Micrococcaceae</taxon>
        <taxon>Nesterenkonia</taxon>
    </lineage>
</organism>
<feature type="active site" description="Proton donor" evidence="8">
    <location>
        <position position="107"/>
    </location>
</feature>
<keyword evidence="8" id="KW-0963">Cytoplasm</keyword>
<dbReference type="PANTHER" id="PTHR31689">
    <property type="entry name" value="DIAMINOPIMELATE EPIMERASE, CHLOROPLASTIC"/>
    <property type="match status" value="1"/>
</dbReference>
<feature type="binding site" evidence="8">
    <location>
        <begin position="254"/>
        <end position="255"/>
    </location>
    <ligand>
        <name>substrate</name>
    </ligand>
</feature>
<feature type="binding site" evidence="8">
    <location>
        <position position="225"/>
    </location>
    <ligand>
        <name>substrate</name>
    </ligand>
</feature>
<feature type="site" description="Could be important to modulate the pK values of the two catalytic cysteine residues" evidence="8">
    <location>
        <position position="194"/>
    </location>
</feature>
<dbReference type="PANTHER" id="PTHR31689:SF0">
    <property type="entry name" value="DIAMINOPIMELATE EPIMERASE"/>
    <property type="match status" value="1"/>
</dbReference>
<dbReference type="GO" id="GO:0008837">
    <property type="term" value="F:diaminopimelate epimerase activity"/>
    <property type="evidence" value="ECO:0007669"/>
    <property type="project" value="UniProtKB-UniRule"/>
</dbReference>
<keyword evidence="5 8" id="KW-0457">Lysine biosynthesis</keyword>
<accession>A0A4R7G384</accession>
<dbReference type="HAMAP" id="MF_00197">
    <property type="entry name" value="DAP_epimerase"/>
    <property type="match status" value="1"/>
</dbReference>
<comment type="similarity">
    <text evidence="2 8">Belongs to the diaminopimelate epimerase family.</text>
</comment>
<dbReference type="GO" id="GO:0005829">
    <property type="term" value="C:cytosol"/>
    <property type="evidence" value="ECO:0007669"/>
    <property type="project" value="TreeGrafter"/>
</dbReference>
<feature type="binding site" evidence="8">
    <location>
        <begin position="108"/>
        <end position="109"/>
    </location>
    <ligand>
        <name>substrate</name>
    </ligand>
</feature>
<keyword evidence="11" id="KW-1185">Reference proteome</keyword>
<dbReference type="RefSeq" id="WP_036475046.1">
    <property type="nucleotide sequence ID" value="NZ_SOAN01000005.1"/>
</dbReference>
<dbReference type="Gene3D" id="3.10.310.10">
    <property type="entry name" value="Diaminopimelate Epimerase, Chain A, domain 1"/>
    <property type="match status" value="2"/>
</dbReference>
<dbReference type="UniPathway" id="UPA00034">
    <property type="reaction ID" value="UER00025"/>
</dbReference>
<name>A0A4R7G384_9MICC</name>
<dbReference type="AlphaFoldDB" id="A0A4R7G384"/>